<reference evidence="1 2" key="1">
    <citation type="journal article" date="2018" name="Sci. Rep.">
        <title>Genomic signatures of local adaptation to the degree of environmental predictability in rotifers.</title>
        <authorList>
            <person name="Franch-Gras L."/>
            <person name="Hahn C."/>
            <person name="Garcia-Roger E.M."/>
            <person name="Carmona M.J."/>
            <person name="Serra M."/>
            <person name="Gomez A."/>
        </authorList>
    </citation>
    <scope>NUCLEOTIDE SEQUENCE [LARGE SCALE GENOMIC DNA]</scope>
    <source>
        <strain evidence="1">HYR1</strain>
    </source>
</reference>
<dbReference type="AlphaFoldDB" id="A0A3M7SRW8"/>
<protein>
    <submittedName>
        <fullName evidence="1">Uncharacterized protein</fullName>
    </submittedName>
</protein>
<accession>A0A3M7SRW8</accession>
<name>A0A3M7SRW8_BRAPC</name>
<dbReference type="EMBL" id="REGN01000891">
    <property type="protein sequence ID" value="RNA38288.1"/>
    <property type="molecule type" value="Genomic_DNA"/>
</dbReference>
<keyword evidence="2" id="KW-1185">Reference proteome</keyword>
<sequence>MFSIWSNLSFSMFDSGQVSDKVEELKETFLLPLNQYYKINQGPRKDLPKLNKNEIELVKKISSFLNLNEESCAKNYLLYLDSSFNQFHISNDLLEKLHVDELFSAHFLQFVNFYYRERYSFLNIIKMIVNSIAENSYLKSSDKGNEMSNMTILMDLFCKDDLETIYRSNLSDYGSACKEIKSFFSTNFDFTNCRYACLSSL</sequence>
<evidence type="ECO:0000313" key="1">
    <source>
        <dbReference type="EMBL" id="RNA38288.1"/>
    </source>
</evidence>
<dbReference type="Proteomes" id="UP000276133">
    <property type="component" value="Unassembled WGS sequence"/>
</dbReference>
<gene>
    <name evidence="1" type="ORF">BpHYR1_041553</name>
</gene>
<evidence type="ECO:0000313" key="2">
    <source>
        <dbReference type="Proteomes" id="UP000276133"/>
    </source>
</evidence>
<proteinExistence type="predicted"/>
<comment type="caution">
    <text evidence="1">The sequence shown here is derived from an EMBL/GenBank/DDBJ whole genome shotgun (WGS) entry which is preliminary data.</text>
</comment>
<organism evidence="1 2">
    <name type="scientific">Brachionus plicatilis</name>
    <name type="common">Marine rotifer</name>
    <name type="synonym">Brachionus muelleri</name>
    <dbReference type="NCBI Taxonomy" id="10195"/>
    <lineage>
        <taxon>Eukaryota</taxon>
        <taxon>Metazoa</taxon>
        <taxon>Spiralia</taxon>
        <taxon>Gnathifera</taxon>
        <taxon>Rotifera</taxon>
        <taxon>Eurotatoria</taxon>
        <taxon>Monogononta</taxon>
        <taxon>Pseudotrocha</taxon>
        <taxon>Ploima</taxon>
        <taxon>Brachionidae</taxon>
        <taxon>Brachionus</taxon>
    </lineage>
</organism>